<keyword evidence="4" id="KW-0493">Microtubule</keyword>
<comment type="subcellular location">
    <subcellularLocation>
        <location evidence="1">Cytoplasm</location>
        <location evidence="1">Cytoskeleton</location>
    </subcellularLocation>
</comment>
<dbReference type="Pfam" id="PF03028">
    <property type="entry name" value="Dynein_heavy"/>
    <property type="match status" value="1"/>
</dbReference>
<dbReference type="InterPro" id="IPR043157">
    <property type="entry name" value="Dynein_AAA1S"/>
</dbReference>
<dbReference type="InterPro" id="IPR035706">
    <property type="entry name" value="AAA_9"/>
</dbReference>
<evidence type="ECO:0000256" key="4">
    <source>
        <dbReference type="ARBA" id="ARBA00022701"/>
    </source>
</evidence>
<dbReference type="SUPFAM" id="SSF52540">
    <property type="entry name" value="P-loop containing nucleoside triphosphate hydrolases"/>
    <property type="match status" value="4"/>
</dbReference>
<sequence length="4072" mass="466248">MRRRSTDQEKNESPISDLIAPTVLPWRPSRPDERATFDQPAWTKYKLSKAGFEYHRPMDRMGVAFAPASKKLQLDCLPPMKKKLKPTNVMNEKGEFQYPPEGWEDDVEFEKARAIRKAAAAERHKPGVVSLRKLLSGEYAREKKEEEKAQKIKRREEAKLRALKKQEEEERKLRWLISMQASCPIDPDDQRTELLSRINIEMNKPVKVESLRKIYELINCEITNDMVEPFNVARLEDMVTKLSTTIKIVNRHFVAKLKNDLMDNYYLALRTAIVEYVLKDPEERKRLNIETMPYKFPTVVIRAPVPWHASTVVNSQRFDYRFYGGHPVVLKIRELFEEKYKDMIIMEIDIDKLPFEPLNFAQVLHEKCNEARNKITNNWLEEVANILRDMKNTWVHLGPKKGGDSQELILRFFSTINSLISHQLRSIVINSIKYYYDFLRQFQDGNHLTSGYVDYMFPRLPFLTVKAVLDNEEIIAVTPNSVEIRNTIKNVFPKILHVSKSIPVMQNYVFQNYEGELKYILPVRSFEKEVTEMIKNATDIYVANSPGAEEYLDSYDEYQFIFDGTAQDLLNKRFAAQPFPLLKEWARQIGEYDNLISELLDLRRNVPLNLINLDCFELNEALIQKINQLRDQITDYFANLLREHNTEIAATFENISKRASEMPETTAKLVELMNFILDSRDNTMYKMKAKLGKTAEYLLFLLEHAILPEEDIFLNAKVFVYPKDMEVILDTALHRINIQKEIVESALKSRRANFEIKLVEDTKLLETFRKKDPPILTMEEMATNVEEVDVLVKVLEEDKINAEAINTEEQLLGFDVSPFTNLAQMVNNVDPFYKLWHTVLDFHQSYDKWMYGPFMGLDAEEIKDTVENMYKTLYKLSKTFFDVPGSKRVAETVRAKVDKFKHSLPVLQAICTPGIQERHWKDISDAIGMELHPTEETTLADMIEYGLSKYIAKLEEVSLAASREFTLEKNLKKMKDEWAEVTFELMQFRDSKVKILSGVDDIQVMLDDHILKAQTMRGSLYVKPFEQEMQEWEEKLVSMQDILDSWIQVQITWMYLESIFGSEDIMRQMPEEARAFQKVDIAWKEIMINTEKDPNVLRATGVPKLLPTLKELNRLLEEIQKGLNDYLEKKRLFFPRFFFLSNGELLEMLSETKDPLRVQPHLKKCFEGIAKLDFSPEIIALGMVSAENETVAFVNQINPAEAKGLVEKWLAQVEMMMVASLKDICYDAVKAYKNTPRAEWVLAWPGMVIICASSVNWTTEVTQSIESKQLKKQVDKSNKQIDELVKIVRSDLNPGHRITIEALITIDVHARDVVKNLNDRRVLSTADFNWLSQLRYYCYDEVVHVCMITTDLEFGYEYLGNTPRLVITPLTDRCYRTLMGALKLHLGGAPEGPAGTGKTETTKDLAKAVAKQCVVFNCSDGLDYKAVGKFFKGLAQAGAWACFDEFNRIELEVLSVIATQVYTIQTAIIQKKKVFQFEGSELSLNPSCAVFITMNPGYAGRQELPDNLKVLFRSVAMMVPDYGLIGEISLYSKGFDKARSLAEKIVDTYKLCSEQLSSQSHYDYGMRAVKTVLTAAGVLKQKYLDQQEDIIVLRAIVDVNLPKFLAHDLPLFIGIYQDLFPGVVLPSPDRLDLIQTLKDKLAAKNLQATDWYMDKIIQVYEMILVRHGLMLVGEPLGGKTCAYQNLAEALTQISSNRKSAMKEFKSIYRIINPKSISMGQLYGQFDPVSHEWFDGILAVTFREFASSATAERKWIMFDGPVDAVWIENMNTVLDDNKKLCLMSGEIIQMSNKMNLIFEPADLEQASPATVSRCGMVYFEPKQLGWQPFNRSYLNVLKKKLPEEQFTTVTEMLAWLIQPTIDWIFSKAKLLVQSSELHLYQSFSRLFTCMLESGNVHISSMGAHNLQCLLVFCVAWGFGSILTASSKKDFEPWFRNFLILDTEDNPRPERCKLTKFNIFPEKFRMWDVYYDCSGNGLWIQWVDTLPRAVIPANAKISDVIVQTSDYARQMFFLKLLLTARVPVLFVGPTGTGKSSLVTSYLMSLAREKFLPNVLNFSARTSANQTQDIIMSKLDRRRKGVFGPSMGKLYLLFVDDMSMPQKEKYGAQPPIELLRQFIDHGHWYDLKNNSRLDLVDILFVGAMLPPGGGSNEVTSRFLRHMNIFALDPFDENTLTKIFTTILDWHFSKGFDEQISRYSKNLVYATMQVYQEAMANFLPTPSKSHYTFNLRDFSRVIRGVLLVPSSRMAEPEKLMRLWVHETLRVFGDRLTGSDDRNTLLDYMKTSCYKHIRTHMDQFLADLIPEGQKQITTDDLRNLFYGNYFDPDADVKIYDEINDMEVLEQRMNHYLKEYNMLSRVPMSLVMFKFVIEHISRISRIIQQDNGHVLLVGMGGSGRQSCTKLACHMAEYFLYQIEIAGNYGAEEWRDDLRALMKRAGVEGKPQVFLFPDSQIKSESFVEDINMILNTGDVPNLYGSEEKVEIQDKMTNLPKDSGKKTETSPLALYNLFIGRVKTYLHLALAMSPIGNAFRDRIRMFPSLINCCTIDWFTAWPDDALERVAKAFLQTVEINDELKEKSVVICKEFHNTVKNASEEYYEKLKRKNYVTPTSFLELIKTFQNLHAMKVDQITTLCNRYEVGLEKLDFAAGQVAVMQEELNALQPELVKTSEETERLMVKIEQDTVIVEAKKEIVAADEASANEAAAAAQAIKDDCESDLAEAIPALEAAVQALNTLKPADITIVKSMRNPPAGVKLVMEAVCVMKGIKSQRIPDPGGSGKMVEDYWGPSQKLLGDLKFLESLRTYDKDNISPQIMKKIREKYIPDRDFDPDVIKASSSACEGLCKWVRSMEVYDRVNKIVAPKKAKYAEAEEELAVQMDKLNEKRSELQKVTDSLQALNDQYTAKTKEKKDLEDAISLCRQKLERAEKLIGGLGGEKARWSETARQLQDTLTNAVGDVLISSGVTAYLGAFTASFRTDLVRGWNNLCIEMEVPCSPSFSMISTLGDPITIRDWNIHGLPVDSFSIENGIIVSTARRWPLMIDPQGQANKWVKNMERKNKLSVVKQTDNSYLRVIERAIEHGLPVLLENILEEVDAFLEPILSKNIFKQGGREYLKVSDNILQYNSSFRFYMTTQLRNPHYMPETAVKVTLLNFMITQQGLQDQLLGIVVARERPELEEKKNELILESAENKRQLKELEDEILHVLSSAEGNILENESAIQTLSQSKILSAVIIKKQEVSATTEKEIDDARNLYVPVSVHSAVLFFCISELVNIDPMYQYSLVWFISLYNQAIGNSKKSDSLEERLSFLKDYFTISIYKNVCRSLFEKDKLTFSFTLTLGIQRAENKIEDEHIGFLLTGGISVDNPYPNPAPGWLSEKSWAEIVRASKLNGLNEFKESIQTRPDEWKEFYLDFDPISREMPSPMKDSENLIRLIILRCLRPDKLVPAVVQYITNIMTKTFVEPPSFNLAEAYDDSTCTTPLIFILSAGADPMASLMKFAEQNVNHPNLVTISLGQGQGAIASKMIEHGLKVGDWVVLQNCHLAESWMKHLDKICSDTIMGPSTHKNFRLWLTSYPSSTFPVAILQNGVKMTNEAPQGLKANLYRSYTSDLISDAKFYEGCHFPKKWEPLLFSLCFFHAVVQERRHFGPLGWNVPYEFNDSDLRISILQLQMFLNEYEDVPYEALSYLTGECNYGGRVSDDKDRRLLNSLLSNFYCPAVLLEERYSFSPSGVYHLPSDTSYEGVLSYIESLPSNTPPEVFGLHDNADITKDNKATNLLLDSVLLTQAQVVTGAGGQDSTDTVVEEVTSDILNRLPPPFNVAAVEIKYPTQYTQSMNTVLRQEIARYNKLTSVIISSSREVQKAVKGLVVMSSDLEDVCTSIKTGRVPRIWATKSYPSLKPLAGYIHDLLLRLKFFQRWIDEGIPTVFWLSGFYFTQSFISGVLQNYSRRYKISIDQLGFQFEVTSFEEKPPQEPEFGVHVKGLFLEGARWNRDLMKLDESYHKVLFDVLPIIWFKPGIKVSFKRKSVYNCPLYRTSARRGVLATTGHSTNFVMIVDLTSDLPQKHWINRGVASLLQLDD</sequence>
<feature type="region of interest" description="Disordered" evidence="12">
    <location>
        <begin position="1"/>
        <end position="37"/>
    </location>
</feature>
<dbReference type="InterPro" id="IPR054354">
    <property type="entry name" value="DYNC2H1-like_lid"/>
</dbReference>
<keyword evidence="7" id="KW-0243">Dynein</keyword>
<evidence type="ECO:0000256" key="10">
    <source>
        <dbReference type="ARBA" id="ARBA00023212"/>
    </source>
</evidence>
<dbReference type="InterPro" id="IPR026983">
    <property type="entry name" value="DHC"/>
</dbReference>
<dbReference type="Gene3D" id="1.10.8.720">
    <property type="entry name" value="Region D6 of dynein motor"/>
    <property type="match status" value="1"/>
</dbReference>
<dbReference type="InterPro" id="IPR042219">
    <property type="entry name" value="AAA_lid_11_sf"/>
</dbReference>
<dbReference type="InterPro" id="IPR042222">
    <property type="entry name" value="Dynein_2_N"/>
</dbReference>
<keyword evidence="8 11" id="KW-0175">Coiled coil</keyword>
<keyword evidence="15" id="KW-1185">Reference proteome</keyword>
<evidence type="ECO:0000256" key="9">
    <source>
        <dbReference type="ARBA" id="ARBA00023175"/>
    </source>
</evidence>
<evidence type="ECO:0000256" key="3">
    <source>
        <dbReference type="ARBA" id="ARBA00022490"/>
    </source>
</evidence>
<evidence type="ECO:0000256" key="1">
    <source>
        <dbReference type="ARBA" id="ARBA00004245"/>
    </source>
</evidence>
<dbReference type="InterPro" id="IPR003593">
    <property type="entry name" value="AAA+_ATPase"/>
</dbReference>
<dbReference type="InterPro" id="IPR027417">
    <property type="entry name" value="P-loop_NTPase"/>
</dbReference>
<evidence type="ECO:0000256" key="5">
    <source>
        <dbReference type="ARBA" id="ARBA00022741"/>
    </source>
</evidence>
<evidence type="ECO:0000313" key="14">
    <source>
        <dbReference type="EMBL" id="BET03448.1"/>
    </source>
</evidence>
<dbReference type="InterPro" id="IPR042228">
    <property type="entry name" value="Dynein_linker_3"/>
</dbReference>
<dbReference type="Proteomes" id="UP001307889">
    <property type="component" value="Chromosome 17"/>
</dbReference>
<dbReference type="InterPro" id="IPR041228">
    <property type="entry name" value="Dynein_C"/>
</dbReference>
<keyword evidence="6" id="KW-0067">ATP-binding</keyword>
<evidence type="ECO:0000313" key="15">
    <source>
        <dbReference type="Proteomes" id="UP001307889"/>
    </source>
</evidence>
<dbReference type="Pfam" id="PF12777">
    <property type="entry name" value="MT"/>
    <property type="match status" value="1"/>
</dbReference>
<evidence type="ECO:0000259" key="13">
    <source>
        <dbReference type="SMART" id="SM00382"/>
    </source>
</evidence>
<comment type="similarity">
    <text evidence="2">Belongs to the dynein heavy chain family.</text>
</comment>
<evidence type="ECO:0000256" key="6">
    <source>
        <dbReference type="ARBA" id="ARBA00022840"/>
    </source>
</evidence>
<dbReference type="CDD" id="cd00009">
    <property type="entry name" value="AAA"/>
    <property type="match status" value="1"/>
</dbReference>
<protein>
    <submittedName>
        <fullName evidence="14">Heavy chain</fullName>
    </submittedName>
</protein>
<dbReference type="Pfam" id="PF08393">
    <property type="entry name" value="DHC_N2"/>
    <property type="match status" value="1"/>
</dbReference>
<keyword evidence="5" id="KW-0547">Nucleotide-binding</keyword>
<dbReference type="Pfam" id="PF12774">
    <property type="entry name" value="AAA_6"/>
    <property type="match status" value="1"/>
</dbReference>
<dbReference type="InterPro" id="IPR013602">
    <property type="entry name" value="Dynein_heavy_linker"/>
</dbReference>
<dbReference type="InterPro" id="IPR035699">
    <property type="entry name" value="AAA_6"/>
</dbReference>
<dbReference type="Gene3D" id="3.40.50.300">
    <property type="entry name" value="P-loop containing nucleotide triphosphate hydrolases"/>
    <property type="match status" value="5"/>
</dbReference>
<dbReference type="InterPro" id="IPR004273">
    <property type="entry name" value="Dynein_heavy_D6_P-loop"/>
</dbReference>
<dbReference type="Pfam" id="PF12780">
    <property type="entry name" value="AAA_8"/>
    <property type="match status" value="1"/>
</dbReference>
<dbReference type="InterPro" id="IPR041466">
    <property type="entry name" value="Dynein_AAA5_ext"/>
</dbReference>
<feature type="domain" description="AAA+ ATPase" evidence="13">
    <location>
        <begin position="2018"/>
        <end position="2165"/>
    </location>
</feature>
<dbReference type="Pfam" id="PF18199">
    <property type="entry name" value="Dynein_C"/>
    <property type="match status" value="1"/>
</dbReference>
<dbReference type="PANTHER" id="PTHR22878:SF71">
    <property type="entry name" value="DYNEIN, AXONEMAL, HEAVY CHAIN 3"/>
    <property type="match status" value="1"/>
</dbReference>
<dbReference type="InterPro" id="IPR043160">
    <property type="entry name" value="Dynein_C_barrel"/>
</dbReference>
<evidence type="ECO:0000256" key="8">
    <source>
        <dbReference type="ARBA" id="ARBA00023054"/>
    </source>
</evidence>
<dbReference type="Gene3D" id="3.20.180.20">
    <property type="entry name" value="Dynein heavy chain, N-terminal domain 2"/>
    <property type="match status" value="1"/>
</dbReference>
<dbReference type="Gene3D" id="1.20.58.1120">
    <property type="match status" value="1"/>
</dbReference>
<feature type="domain" description="AAA+ ATPase" evidence="13">
    <location>
        <begin position="1384"/>
        <end position="1523"/>
    </location>
</feature>
<dbReference type="Gene3D" id="1.20.920.20">
    <property type="match status" value="1"/>
</dbReference>
<organism evidence="14 15">
    <name type="scientific">Nesidiocoris tenuis</name>
    <dbReference type="NCBI Taxonomy" id="355587"/>
    <lineage>
        <taxon>Eukaryota</taxon>
        <taxon>Metazoa</taxon>
        <taxon>Ecdysozoa</taxon>
        <taxon>Arthropoda</taxon>
        <taxon>Hexapoda</taxon>
        <taxon>Insecta</taxon>
        <taxon>Pterygota</taxon>
        <taxon>Neoptera</taxon>
        <taxon>Paraneoptera</taxon>
        <taxon>Hemiptera</taxon>
        <taxon>Heteroptera</taxon>
        <taxon>Panheteroptera</taxon>
        <taxon>Cimicomorpha</taxon>
        <taxon>Miridae</taxon>
        <taxon>Dicyphina</taxon>
        <taxon>Nesidiocoris</taxon>
    </lineage>
</organism>
<evidence type="ECO:0000256" key="12">
    <source>
        <dbReference type="SAM" id="MobiDB-lite"/>
    </source>
</evidence>
<gene>
    <name evidence="14" type="ORF">NTJ_16266</name>
</gene>
<dbReference type="Gene3D" id="1.20.1270.280">
    <property type="match status" value="1"/>
</dbReference>
<dbReference type="SMART" id="SM00382">
    <property type="entry name" value="AAA"/>
    <property type="match status" value="2"/>
</dbReference>
<evidence type="ECO:0000256" key="7">
    <source>
        <dbReference type="ARBA" id="ARBA00023017"/>
    </source>
</evidence>
<dbReference type="EMBL" id="AP028925">
    <property type="protein sequence ID" value="BET03448.1"/>
    <property type="molecule type" value="Genomic_DNA"/>
</dbReference>
<dbReference type="Gene3D" id="1.20.140.100">
    <property type="entry name" value="Dynein heavy chain, N-terminal domain 2"/>
    <property type="match status" value="1"/>
</dbReference>
<evidence type="ECO:0000256" key="11">
    <source>
        <dbReference type="SAM" id="Coils"/>
    </source>
</evidence>
<dbReference type="Gene3D" id="1.10.8.1220">
    <property type="match status" value="1"/>
</dbReference>
<evidence type="ECO:0000256" key="2">
    <source>
        <dbReference type="ARBA" id="ARBA00008887"/>
    </source>
</evidence>
<feature type="compositionally biased region" description="Basic and acidic residues" evidence="12">
    <location>
        <begin position="1"/>
        <end position="12"/>
    </location>
</feature>
<dbReference type="Pfam" id="PF22597">
    <property type="entry name" value="DYN_lid"/>
    <property type="match status" value="1"/>
</dbReference>
<dbReference type="InterPro" id="IPR024743">
    <property type="entry name" value="Dynein_HC_stalk"/>
</dbReference>
<proteinExistence type="inferred from homology"/>
<dbReference type="Gene3D" id="1.10.8.710">
    <property type="match status" value="1"/>
</dbReference>
<name>A0ABN7BJ27_9HEMI</name>
<dbReference type="Gene3D" id="1.10.287.2620">
    <property type="match status" value="1"/>
</dbReference>
<keyword evidence="9" id="KW-0505">Motor protein</keyword>
<keyword evidence="10" id="KW-0206">Cytoskeleton</keyword>
<dbReference type="InterPro" id="IPR024317">
    <property type="entry name" value="Dynein_heavy_chain_D4_dom"/>
</dbReference>
<feature type="coiled-coil region" evidence="11">
    <location>
        <begin position="2859"/>
        <end position="2924"/>
    </location>
</feature>
<feature type="coiled-coil region" evidence="11">
    <location>
        <begin position="139"/>
        <end position="173"/>
    </location>
</feature>
<dbReference type="Pfam" id="PF12781">
    <property type="entry name" value="AAA_9"/>
    <property type="match status" value="1"/>
</dbReference>
<dbReference type="Gene3D" id="6.10.140.1060">
    <property type="match status" value="1"/>
</dbReference>
<dbReference type="InterPro" id="IPR041658">
    <property type="entry name" value="AAA_lid_11"/>
</dbReference>
<dbReference type="Pfam" id="PF17852">
    <property type="entry name" value="Dynein_AAA_lid"/>
    <property type="match status" value="1"/>
</dbReference>
<dbReference type="Gene3D" id="1.10.472.130">
    <property type="match status" value="1"/>
</dbReference>
<dbReference type="Gene3D" id="1.20.920.30">
    <property type="match status" value="1"/>
</dbReference>
<dbReference type="Pfam" id="PF12775">
    <property type="entry name" value="AAA_7"/>
    <property type="match status" value="1"/>
</dbReference>
<reference evidence="14 15" key="1">
    <citation type="submission" date="2023-09" db="EMBL/GenBank/DDBJ databases">
        <title>Nesidiocoris tenuis whole genome shotgun sequence.</title>
        <authorList>
            <person name="Shibata T."/>
            <person name="Shimoda M."/>
            <person name="Kobayashi T."/>
            <person name="Uehara T."/>
        </authorList>
    </citation>
    <scope>NUCLEOTIDE SEQUENCE [LARGE SCALE GENOMIC DNA]</scope>
    <source>
        <strain evidence="14 15">Japan</strain>
    </source>
</reference>
<accession>A0ABN7BJ27</accession>
<dbReference type="Gene3D" id="3.10.490.20">
    <property type="match status" value="1"/>
</dbReference>
<keyword evidence="3" id="KW-0963">Cytoplasm</keyword>
<dbReference type="PANTHER" id="PTHR22878">
    <property type="entry name" value="DYNEIN HEAVY CHAIN 6, AXONEMAL-LIKE-RELATED"/>
    <property type="match status" value="1"/>
</dbReference>
<dbReference type="Pfam" id="PF18198">
    <property type="entry name" value="AAA_lid_11"/>
    <property type="match status" value="1"/>
</dbReference>